<feature type="coiled-coil region" evidence="6">
    <location>
        <begin position="435"/>
        <end position="469"/>
    </location>
</feature>
<keyword evidence="6" id="KW-0175">Coiled coil</keyword>
<gene>
    <name evidence="8" type="primary">ACTN4</name>
</gene>
<dbReference type="CDD" id="cd21216">
    <property type="entry name" value="CH_ACTN_rpt2"/>
    <property type="match status" value="1"/>
</dbReference>
<keyword evidence="2" id="KW-0479">Metal-binding</keyword>
<feature type="region of interest" description="Disordered" evidence="7">
    <location>
        <begin position="240"/>
        <end position="260"/>
    </location>
</feature>
<evidence type="ECO:0000313" key="8">
    <source>
        <dbReference type="Ensembl" id="ENSCMUP00000002814.2"/>
    </source>
</evidence>
<keyword evidence="9" id="KW-1185">Reference proteome</keyword>
<dbReference type="InterPro" id="IPR002017">
    <property type="entry name" value="Spectrin_repeat"/>
</dbReference>
<dbReference type="PANTHER" id="PTHR11915">
    <property type="entry name" value="SPECTRIN/FILAMIN RELATED CYTOSKELETAL PROTEIN"/>
    <property type="match status" value="1"/>
</dbReference>
<dbReference type="FunFam" id="1.20.58.60:FF:000002">
    <property type="entry name" value="Actinin, alpha 1"/>
    <property type="match status" value="1"/>
</dbReference>
<keyword evidence="5" id="KW-0009">Actin-binding</keyword>
<dbReference type="SMART" id="SM01184">
    <property type="entry name" value="efhand_Ca_insen"/>
    <property type="match status" value="1"/>
</dbReference>
<evidence type="ECO:0000313" key="9">
    <source>
        <dbReference type="Proteomes" id="UP000694553"/>
    </source>
</evidence>
<keyword evidence="3" id="KW-0677">Repeat</keyword>
<dbReference type="InterPro" id="IPR014837">
    <property type="entry name" value="EF-hand_Ca_insen"/>
</dbReference>
<accession>A0A8U7NQW2</accession>
<dbReference type="PROSITE" id="PS50222">
    <property type="entry name" value="EF_HAND_2"/>
    <property type="match status" value="2"/>
</dbReference>
<dbReference type="Gene3D" id="1.10.418.10">
    <property type="entry name" value="Calponin-like domain"/>
    <property type="match status" value="2"/>
</dbReference>
<sequence length="916" mass="104244">MKGSGSFPVGSVGSFLLGSVTRGHSQWDERLGVIPSGINGILPTFTAWCNSHLRKAGTQIENIDEDFRDGLKLMLLLEVISGERLPKPERGKMRVHKINNVNKALDFIASKGVKLVSIGAEEIVDGNAKMTLGMIWTIILRFAIQDISVEETSAKEGLLLWCQRKTAPYKNVNVQNFHISWKDGLAFNALIHRHRPELIEYDKLRKDDPVTNLNNAFEVAEKYLDIPKMLDAEGKRGIPELGVSPAPVSHSHSRSRSPQAETAANRICKVLAVNQENEQLMEDYERLASDLLAWIQRTIPWLESRDPQKTIPAMQQKLEDFREYRRVHKPPKVQEKCQLEINFNTLQTKLRLSGRPAFMPSEGRMVSDIGAGWQRLEQAEKGHEEWLLTELRRLERLDHLAEKFRQKASIHEGWTEGKEVALRDRDSGTASLAQVRALLRKHEAFESDLAAHQDRVEQIAAIAQELNELDYYDSPSVNARCQKICDQWDLLGSLTHSRREALEKTEKQLETIDELHLEYAKRAAPFNNWMESAMEDLQDMFIVHTIEEIQGLIAAHDQFKSTLPDADKEREAILRIQQEAQRIADLHGIQLPGNNPYTSVTPQIINSKWERVQQLVPKRDQALQEEQNRQNSNEHLRRQFGSQANRVGPWIQTKMEEIGRISIEMNGTLEDQLNHLKEYEQNIVEYKPNLELLEQQHQLVQEALIFDNQHSNYTMEHLRVGWEQLLTTIARTINEVENQILTRDAKGISQEQMQEFRASFNHFDKDHGGALGPEEFKACLISLGYDVENDRQRRTDSNDFRALLGPAGSGLGDAEFQRIMAVVDPNGSGTVTFQAFIDFMSRETTDTDTAEQVINSFRVLAGDKNYITAAELRRELPAAQAEYCIARMAPYPGPDGIPGALDYKSFSTALYGESDL</sequence>
<dbReference type="InterPro" id="IPR036872">
    <property type="entry name" value="CH_dom_sf"/>
</dbReference>
<proteinExistence type="inferred from homology"/>
<dbReference type="FunFam" id="1.20.58.60:FF:000005">
    <property type="entry name" value="Actinin alpha 1"/>
    <property type="match status" value="1"/>
</dbReference>
<comment type="similarity">
    <text evidence="1">Belongs to the alpha-actinin family.</text>
</comment>
<dbReference type="AlphaFoldDB" id="A0A8C3D9X0"/>
<evidence type="ECO:0000256" key="4">
    <source>
        <dbReference type="ARBA" id="ARBA00022837"/>
    </source>
</evidence>
<dbReference type="SUPFAM" id="SSF46966">
    <property type="entry name" value="Spectrin repeat"/>
    <property type="match status" value="4"/>
</dbReference>
<dbReference type="SUPFAM" id="SSF47576">
    <property type="entry name" value="Calponin-homology domain, CH-domain"/>
    <property type="match status" value="1"/>
</dbReference>
<feature type="compositionally biased region" description="Basic and acidic residues" evidence="7">
    <location>
        <begin position="619"/>
        <end position="637"/>
    </location>
</feature>
<dbReference type="PROSITE" id="PS00018">
    <property type="entry name" value="EF_HAND_1"/>
    <property type="match status" value="1"/>
</dbReference>
<feature type="region of interest" description="Disordered" evidence="7">
    <location>
        <begin position="619"/>
        <end position="639"/>
    </location>
</feature>
<dbReference type="Gene3D" id="1.10.238.10">
    <property type="entry name" value="EF-hand"/>
    <property type="match status" value="2"/>
</dbReference>
<dbReference type="InterPro" id="IPR018247">
    <property type="entry name" value="EF_Hand_1_Ca_BS"/>
</dbReference>
<dbReference type="InterPro" id="IPR011992">
    <property type="entry name" value="EF-hand-dom_pair"/>
</dbReference>
<dbReference type="CDD" id="cd00051">
    <property type="entry name" value="EFh"/>
    <property type="match status" value="1"/>
</dbReference>
<keyword evidence="4" id="KW-0106">Calcium</keyword>
<dbReference type="FunFam" id="1.10.418.10:FF:000005">
    <property type="entry name" value="Actinin alpha 4"/>
    <property type="match status" value="1"/>
</dbReference>
<dbReference type="FunFam" id="1.20.58.60:FF:000003">
    <property type="entry name" value="Actinin, alpha 1"/>
    <property type="match status" value="1"/>
</dbReference>
<evidence type="ECO:0000256" key="3">
    <source>
        <dbReference type="ARBA" id="ARBA00022737"/>
    </source>
</evidence>
<evidence type="ECO:0000256" key="7">
    <source>
        <dbReference type="SAM" id="MobiDB-lite"/>
    </source>
</evidence>
<evidence type="ECO:0000256" key="1">
    <source>
        <dbReference type="ARBA" id="ARBA00010255"/>
    </source>
</evidence>
<dbReference type="PROSITE" id="PS00020">
    <property type="entry name" value="ACTININ_2"/>
    <property type="match status" value="1"/>
</dbReference>
<dbReference type="GO" id="GO:0005509">
    <property type="term" value="F:calcium ion binding"/>
    <property type="evidence" value="ECO:0007669"/>
    <property type="project" value="InterPro"/>
</dbReference>
<organism evidence="8 9">
    <name type="scientific">Corvus moneduloides</name>
    <name type="common">New Caledonian crow</name>
    <dbReference type="NCBI Taxonomy" id="1196302"/>
    <lineage>
        <taxon>Eukaryota</taxon>
        <taxon>Metazoa</taxon>
        <taxon>Chordata</taxon>
        <taxon>Craniata</taxon>
        <taxon>Vertebrata</taxon>
        <taxon>Euteleostomi</taxon>
        <taxon>Archelosauria</taxon>
        <taxon>Archosauria</taxon>
        <taxon>Dinosauria</taxon>
        <taxon>Saurischia</taxon>
        <taxon>Theropoda</taxon>
        <taxon>Coelurosauria</taxon>
        <taxon>Aves</taxon>
        <taxon>Neognathae</taxon>
        <taxon>Neoaves</taxon>
        <taxon>Telluraves</taxon>
        <taxon>Australaves</taxon>
        <taxon>Passeriformes</taxon>
        <taxon>Corvoidea</taxon>
        <taxon>Corvidae</taxon>
        <taxon>Corvus</taxon>
    </lineage>
</organism>
<reference evidence="8" key="3">
    <citation type="submission" date="2025-09" db="UniProtKB">
        <authorList>
            <consortium name="Ensembl"/>
        </authorList>
    </citation>
    <scope>IDENTIFICATION</scope>
</reference>
<dbReference type="GO" id="GO:0003779">
    <property type="term" value="F:actin binding"/>
    <property type="evidence" value="ECO:0007669"/>
    <property type="project" value="UniProtKB-KW"/>
</dbReference>
<dbReference type="Pfam" id="PF00435">
    <property type="entry name" value="Spectrin"/>
    <property type="match status" value="4"/>
</dbReference>
<dbReference type="Pfam" id="PF08726">
    <property type="entry name" value="EFhand_Ca_insen"/>
    <property type="match status" value="1"/>
</dbReference>
<dbReference type="FunFam" id="1.10.238.10:FF:000105">
    <property type="entry name" value="Actinin, alpha 1"/>
    <property type="match status" value="1"/>
</dbReference>
<dbReference type="FunFam" id="1.10.418.10:FF:000001">
    <property type="entry name" value="Actinin alpha 1"/>
    <property type="match status" value="1"/>
</dbReference>
<dbReference type="SMART" id="SM00033">
    <property type="entry name" value="CH"/>
    <property type="match status" value="2"/>
</dbReference>
<dbReference type="Pfam" id="PF00307">
    <property type="entry name" value="CH"/>
    <property type="match status" value="2"/>
</dbReference>
<protein>
    <submittedName>
        <fullName evidence="8">Actinin alpha 4</fullName>
    </submittedName>
</protein>
<reference evidence="8" key="2">
    <citation type="submission" date="2025-08" db="UniProtKB">
        <authorList>
            <consortium name="Ensembl"/>
        </authorList>
    </citation>
    <scope>IDENTIFICATION</scope>
</reference>
<evidence type="ECO:0000256" key="6">
    <source>
        <dbReference type="SAM" id="Coils"/>
    </source>
</evidence>
<dbReference type="InterPro" id="IPR001715">
    <property type="entry name" value="CH_dom"/>
</dbReference>
<dbReference type="SUPFAM" id="SSF47473">
    <property type="entry name" value="EF-hand"/>
    <property type="match status" value="1"/>
</dbReference>
<dbReference type="CDD" id="cd21214">
    <property type="entry name" value="CH_ACTN_rpt1"/>
    <property type="match status" value="1"/>
</dbReference>
<reference evidence="9" key="1">
    <citation type="submission" date="2019-10" db="EMBL/GenBank/DDBJ databases">
        <title>Corvus moneduloides (New Caledonian crow) genome, bCorMon1, primary haplotype.</title>
        <authorList>
            <person name="Rutz C."/>
            <person name="Fungtammasan C."/>
            <person name="Mountcastle J."/>
            <person name="Formenti G."/>
            <person name="Chow W."/>
            <person name="Howe K."/>
            <person name="Steele M.P."/>
            <person name="Fernandes J."/>
            <person name="Gilbert M.T.P."/>
            <person name="Fedrigo O."/>
            <person name="Jarvis E.D."/>
            <person name="Gemmell N."/>
        </authorList>
    </citation>
    <scope>NUCLEOTIDE SEQUENCE [LARGE SCALE GENOMIC DNA]</scope>
</reference>
<accession>A0A8C3D9X0</accession>
<dbReference type="PROSITE" id="PS50021">
    <property type="entry name" value="CH"/>
    <property type="match status" value="2"/>
</dbReference>
<dbReference type="FunFam" id="1.20.58.60:FF:000004">
    <property type="entry name" value="Actinin alpha 1"/>
    <property type="match status" value="1"/>
</dbReference>
<dbReference type="Ensembl" id="ENSCMUT00000003059.2">
    <property type="protein sequence ID" value="ENSCMUP00000002814.2"/>
    <property type="gene ID" value="ENSCMUG00000001959.2"/>
</dbReference>
<dbReference type="Gene3D" id="1.20.58.60">
    <property type="match status" value="4"/>
</dbReference>
<dbReference type="SMART" id="SM00054">
    <property type="entry name" value="EFh"/>
    <property type="match status" value="2"/>
</dbReference>
<name>A0A8C3D9X0_CORMO</name>
<dbReference type="CDD" id="cd00176">
    <property type="entry name" value="SPEC"/>
    <property type="match status" value="2"/>
</dbReference>
<dbReference type="InterPro" id="IPR001589">
    <property type="entry name" value="Actinin_actin-bd_CS"/>
</dbReference>
<dbReference type="InterPro" id="IPR018159">
    <property type="entry name" value="Spectrin/alpha-actinin"/>
</dbReference>
<dbReference type="Proteomes" id="UP000694553">
    <property type="component" value="Unassembled WGS sequence"/>
</dbReference>
<dbReference type="InterPro" id="IPR002048">
    <property type="entry name" value="EF_hand_dom"/>
</dbReference>
<dbReference type="FunFam" id="1.10.238.10:FF:000004">
    <property type="entry name" value="Actinin alpha 1"/>
    <property type="match status" value="1"/>
</dbReference>
<dbReference type="SMART" id="SM00150">
    <property type="entry name" value="SPEC"/>
    <property type="match status" value="3"/>
</dbReference>
<evidence type="ECO:0000256" key="2">
    <source>
        <dbReference type="ARBA" id="ARBA00022723"/>
    </source>
</evidence>
<evidence type="ECO:0000256" key="5">
    <source>
        <dbReference type="ARBA" id="ARBA00023203"/>
    </source>
</evidence>